<keyword evidence="3" id="KW-1185">Reference proteome</keyword>
<evidence type="ECO:0000313" key="3">
    <source>
        <dbReference type="Proteomes" id="UP001177003"/>
    </source>
</evidence>
<sequence>MSPPKRKRSGRELKSRRLNDLSDPPASDVVSSKRDSEDPTSVVFHEYPIEPESEIKCVEDDAEVPHSVKPESEIITRGLPEKIHEDPPLEKEDPKSLSVADVFQQKLLGSRLGCFMVSTTDSLIVITILIPLNTITGNEEPMEIESVDMEIFVVIYLLVDCATSVIIGKEAMIPTLFTLAAPLPLFQHPFIVTSVPNSPFETGVASDEEALDKARSCLIEGLHLFNEVSAHARACTEHLS</sequence>
<organism evidence="2 3">
    <name type="scientific">Lactuca saligna</name>
    <name type="common">Willowleaf lettuce</name>
    <dbReference type="NCBI Taxonomy" id="75948"/>
    <lineage>
        <taxon>Eukaryota</taxon>
        <taxon>Viridiplantae</taxon>
        <taxon>Streptophyta</taxon>
        <taxon>Embryophyta</taxon>
        <taxon>Tracheophyta</taxon>
        <taxon>Spermatophyta</taxon>
        <taxon>Magnoliopsida</taxon>
        <taxon>eudicotyledons</taxon>
        <taxon>Gunneridae</taxon>
        <taxon>Pentapetalae</taxon>
        <taxon>asterids</taxon>
        <taxon>campanulids</taxon>
        <taxon>Asterales</taxon>
        <taxon>Asteraceae</taxon>
        <taxon>Cichorioideae</taxon>
        <taxon>Cichorieae</taxon>
        <taxon>Lactucinae</taxon>
        <taxon>Lactuca</taxon>
    </lineage>
</organism>
<evidence type="ECO:0000313" key="2">
    <source>
        <dbReference type="EMBL" id="CAI9271382.1"/>
    </source>
</evidence>
<proteinExistence type="predicted"/>
<accession>A0AA35YD89</accession>
<dbReference type="EMBL" id="OX465078">
    <property type="protein sequence ID" value="CAI9271382.1"/>
    <property type="molecule type" value="Genomic_DNA"/>
</dbReference>
<name>A0AA35YD89_LACSI</name>
<feature type="compositionally biased region" description="Basic and acidic residues" evidence="1">
    <location>
        <begin position="10"/>
        <end position="20"/>
    </location>
</feature>
<dbReference type="Proteomes" id="UP001177003">
    <property type="component" value="Chromosome 2"/>
</dbReference>
<protein>
    <submittedName>
        <fullName evidence="2">Uncharacterized protein</fullName>
    </submittedName>
</protein>
<reference evidence="2" key="1">
    <citation type="submission" date="2023-04" db="EMBL/GenBank/DDBJ databases">
        <authorList>
            <person name="Vijverberg K."/>
            <person name="Xiong W."/>
            <person name="Schranz E."/>
        </authorList>
    </citation>
    <scope>NUCLEOTIDE SEQUENCE</scope>
</reference>
<gene>
    <name evidence="2" type="ORF">LSALG_LOCUS11654</name>
</gene>
<dbReference type="AlphaFoldDB" id="A0AA35YD89"/>
<feature type="region of interest" description="Disordered" evidence="1">
    <location>
        <begin position="1"/>
        <end position="42"/>
    </location>
</feature>
<evidence type="ECO:0000256" key="1">
    <source>
        <dbReference type="SAM" id="MobiDB-lite"/>
    </source>
</evidence>